<accession>A0AAN7VW03</accession>
<proteinExistence type="predicted"/>
<dbReference type="Proteomes" id="UP001310594">
    <property type="component" value="Unassembled WGS sequence"/>
</dbReference>
<dbReference type="AlphaFoldDB" id="A0AAN7VW03"/>
<reference evidence="1" key="1">
    <citation type="submission" date="2023-08" db="EMBL/GenBank/DDBJ databases">
        <title>Black Yeasts Isolated from many extreme environments.</title>
        <authorList>
            <person name="Coleine C."/>
            <person name="Stajich J.E."/>
            <person name="Selbmann L."/>
        </authorList>
    </citation>
    <scope>NUCLEOTIDE SEQUENCE</scope>
    <source>
        <strain evidence="1">CCFEE 5810</strain>
    </source>
</reference>
<name>A0AAN7VW03_9PEZI</name>
<evidence type="ECO:0000313" key="2">
    <source>
        <dbReference type="Proteomes" id="UP001310594"/>
    </source>
</evidence>
<organism evidence="1 2">
    <name type="scientific">Elasticomyces elasticus</name>
    <dbReference type="NCBI Taxonomy" id="574655"/>
    <lineage>
        <taxon>Eukaryota</taxon>
        <taxon>Fungi</taxon>
        <taxon>Dikarya</taxon>
        <taxon>Ascomycota</taxon>
        <taxon>Pezizomycotina</taxon>
        <taxon>Dothideomycetes</taxon>
        <taxon>Dothideomycetidae</taxon>
        <taxon>Mycosphaerellales</taxon>
        <taxon>Teratosphaeriaceae</taxon>
        <taxon>Elasticomyces</taxon>
    </lineage>
</organism>
<gene>
    <name evidence="1" type="ORF">LTR97_012105</name>
</gene>
<evidence type="ECO:0000313" key="1">
    <source>
        <dbReference type="EMBL" id="KAK5690552.1"/>
    </source>
</evidence>
<sequence>MNEFARMQHGLPLPGASPEIGISLMSLEPEEIDFDDMSPDDPAAWIDVVRQQEADEDLHRRIERKLCDPKLIAEHEDDCAVCGDGSGMYQCQVRLAIIQDGSEARLRQMDQEHVMMEAPPAHMISRKRPADDDDIEETAPKRQHIDRLPTRTAKANRCLPSLEDVVESIELDAATTSHPDRMYFTIYATFITDPNLPLPRSILDSDWTFDSLTIRHSLGFSHLIVKTHLDDKIGGPDDLASDWLEGLISSCECYDAKKMTVEYSAEREMVREEAGLWMEDVVVGWLGFKECELVEKEWSAKK</sequence>
<dbReference type="EMBL" id="JAVRQU010000024">
    <property type="protein sequence ID" value="KAK5690552.1"/>
    <property type="molecule type" value="Genomic_DNA"/>
</dbReference>
<protein>
    <submittedName>
        <fullName evidence="1">Uncharacterized protein</fullName>
    </submittedName>
</protein>
<comment type="caution">
    <text evidence="1">The sequence shown here is derived from an EMBL/GenBank/DDBJ whole genome shotgun (WGS) entry which is preliminary data.</text>
</comment>